<keyword evidence="4" id="KW-0963">Cytoplasm</keyword>
<dbReference type="PANTHER" id="PTHR31018:SF3">
    <property type="entry name" value="RECEPTOR PROTEIN-TYROSINE KINASE"/>
    <property type="match status" value="1"/>
</dbReference>
<dbReference type="PROSITE" id="PS51257">
    <property type="entry name" value="PROKAR_LIPOPROTEIN"/>
    <property type="match status" value="1"/>
</dbReference>
<evidence type="ECO:0000256" key="5">
    <source>
        <dbReference type="ARBA" id="ARBA00022512"/>
    </source>
</evidence>
<sequence>MTNYFKLSILLLSSFLIISCSSSDNDDDVIITKEENEITANAIIAISSELGENSLKFDKKVTNSSDSKSFTVSNTGDADLVISSITAPIGYSLDLNSATITPNSSKDITVYFEPTEVSSYEGQIVFESNAASGKNTINCSGAGVNEVFEGAILTTQQEVNDFGNIGYTEVTEGIIIGSESGSSETDIVDLTPLVTLTKVANLRIRRNPLLLNLDGLENVNVTGVLSILQNDGLLNIDALSTITTLSSTLQIGYNKLLKNIDGLSNITTAAVVFINGNDALENIDGLMSLSSIETDLNVSQNPFINNLNGLASLRTVNGNVSIDYNYRLDNYCGIKALLINDGVGGYFYDTKFNKYNPYPSQILNSECQKDIPLGVYHGYLSITSQSAMDLFNEMGFEQVDGGLYIDGRENLLFETLKLENLRRVNGNLTIRRTNETNLNQLQNLIYVDGYIDIRENASLSEFCGLLPLINNAAGLTGTFTSSDNEYNPTQQELEEGTCTQ</sequence>
<dbReference type="SUPFAM" id="SSF52058">
    <property type="entry name" value="L domain-like"/>
    <property type="match status" value="1"/>
</dbReference>
<keyword evidence="5" id="KW-0134">Cell wall</keyword>
<dbReference type="Proteomes" id="UP000294749">
    <property type="component" value="Unassembled WGS sequence"/>
</dbReference>
<feature type="signal peptide" evidence="12">
    <location>
        <begin position="1"/>
        <end position="22"/>
    </location>
</feature>
<dbReference type="Gene3D" id="2.60.40.10">
    <property type="entry name" value="Immunoglobulins"/>
    <property type="match status" value="1"/>
</dbReference>
<evidence type="ECO:0000259" key="13">
    <source>
        <dbReference type="Pfam" id="PF01030"/>
    </source>
</evidence>
<evidence type="ECO:0000256" key="9">
    <source>
        <dbReference type="ARBA" id="ARBA00023180"/>
    </source>
</evidence>
<keyword evidence="10" id="KW-0966">Cell projection</keyword>
<evidence type="ECO:0000313" key="15">
    <source>
        <dbReference type="EMBL" id="TDT43821.1"/>
    </source>
</evidence>
<comment type="subcellular location">
    <subcellularLocation>
        <location evidence="1">Cell projection</location>
        <location evidence="1">Cilium</location>
    </subcellularLocation>
    <subcellularLocation>
        <location evidence="3">Cytoplasm</location>
    </subcellularLocation>
    <subcellularLocation>
        <location evidence="2">Secreted</location>
        <location evidence="2">Cell wall</location>
    </subcellularLocation>
</comment>
<keyword evidence="15" id="KW-0675">Receptor</keyword>
<dbReference type="InterPro" id="IPR051648">
    <property type="entry name" value="CWI-Assembly_Regulator"/>
</dbReference>
<dbReference type="Pfam" id="PF22544">
    <property type="entry name" value="HYDIN_VesB_CFA65-like_Ig"/>
    <property type="match status" value="1"/>
</dbReference>
<keyword evidence="9" id="KW-0325">Glycoprotein</keyword>
<evidence type="ECO:0000313" key="16">
    <source>
        <dbReference type="Proteomes" id="UP000294749"/>
    </source>
</evidence>
<dbReference type="AlphaFoldDB" id="A0A4R7JZ66"/>
<dbReference type="OrthoDB" id="9765957at2"/>
<gene>
    <name evidence="15" type="ORF">CLV90_2945</name>
</gene>
<evidence type="ECO:0000256" key="6">
    <source>
        <dbReference type="ARBA" id="ARBA00022525"/>
    </source>
</evidence>
<dbReference type="Pfam" id="PF01030">
    <property type="entry name" value="Recep_L_domain"/>
    <property type="match status" value="1"/>
</dbReference>
<dbReference type="RefSeq" id="WP_133688198.1">
    <property type="nucleotide sequence ID" value="NZ_SOAY01000012.1"/>
</dbReference>
<protein>
    <submittedName>
        <fullName evidence="15">Receptor L domain-containing protein</fullName>
    </submittedName>
</protein>
<dbReference type="InterPro" id="IPR000494">
    <property type="entry name" value="Rcpt_L-dom"/>
</dbReference>
<comment type="caution">
    <text evidence="15">The sequence shown here is derived from an EMBL/GenBank/DDBJ whole genome shotgun (WGS) entry which is preliminary data.</text>
</comment>
<evidence type="ECO:0000256" key="3">
    <source>
        <dbReference type="ARBA" id="ARBA00004496"/>
    </source>
</evidence>
<feature type="chain" id="PRO_5020221487" evidence="12">
    <location>
        <begin position="23"/>
        <end position="500"/>
    </location>
</feature>
<dbReference type="InterPro" id="IPR013783">
    <property type="entry name" value="Ig-like_fold"/>
</dbReference>
<proteinExistence type="predicted"/>
<dbReference type="EMBL" id="SOAY01000012">
    <property type="protein sequence ID" value="TDT43821.1"/>
    <property type="molecule type" value="Genomic_DNA"/>
</dbReference>
<reference evidence="15 16" key="1">
    <citation type="submission" date="2019-03" db="EMBL/GenBank/DDBJ databases">
        <title>Genomic Encyclopedia of Archaeal and Bacterial Type Strains, Phase II (KMG-II): from individual species to whole genera.</title>
        <authorList>
            <person name="Goeker M."/>
        </authorList>
    </citation>
    <scope>NUCLEOTIDE SEQUENCE [LARGE SCALE GENOMIC DNA]</scope>
    <source>
        <strain evidence="15 16">DSM 25233</strain>
    </source>
</reference>
<evidence type="ECO:0000256" key="11">
    <source>
        <dbReference type="SAM" id="MobiDB-lite"/>
    </source>
</evidence>
<name>A0A4R7JZ66_9FLAO</name>
<dbReference type="GO" id="GO:0030313">
    <property type="term" value="C:cell envelope"/>
    <property type="evidence" value="ECO:0007669"/>
    <property type="project" value="UniProtKB-SubCell"/>
</dbReference>
<evidence type="ECO:0000256" key="7">
    <source>
        <dbReference type="ARBA" id="ARBA00022729"/>
    </source>
</evidence>
<evidence type="ECO:0000256" key="2">
    <source>
        <dbReference type="ARBA" id="ARBA00004191"/>
    </source>
</evidence>
<keyword evidence="16" id="KW-1185">Reference proteome</keyword>
<evidence type="ECO:0000256" key="1">
    <source>
        <dbReference type="ARBA" id="ARBA00004138"/>
    </source>
</evidence>
<dbReference type="GO" id="GO:0005737">
    <property type="term" value="C:cytoplasm"/>
    <property type="evidence" value="ECO:0007669"/>
    <property type="project" value="UniProtKB-SubCell"/>
</dbReference>
<accession>A0A4R7JZ66</accession>
<evidence type="ECO:0000256" key="8">
    <source>
        <dbReference type="ARBA" id="ARBA00023069"/>
    </source>
</evidence>
<feature type="region of interest" description="Disordered" evidence="11">
    <location>
        <begin position="481"/>
        <end position="500"/>
    </location>
</feature>
<evidence type="ECO:0000256" key="4">
    <source>
        <dbReference type="ARBA" id="ARBA00022490"/>
    </source>
</evidence>
<keyword evidence="6" id="KW-0964">Secreted</keyword>
<dbReference type="PANTHER" id="PTHR31018">
    <property type="entry name" value="SPORULATION-SPECIFIC PROTEIN-RELATED"/>
    <property type="match status" value="1"/>
</dbReference>
<feature type="domain" description="HYDIN/VesB/CFA65-like Ig-like" evidence="14">
    <location>
        <begin position="61"/>
        <end position="139"/>
    </location>
</feature>
<evidence type="ECO:0000256" key="10">
    <source>
        <dbReference type="ARBA" id="ARBA00023273"/>
    </source>
</evidence>
<dbReference type="NCBIfam" id="NF012200">
    <property type="entry name" value="choice_anch_D"/>
    <property type="match status" value="1"/>
</dbReference>
<evidence type="ECO:0000256" key="12">
    <source>
        <dbReference type="SAM" id="SignalP"/>
    </source>
</evidence>
<dbReference type="Gene3D" id="3.80.20.20">
    <property type="entry name" value="Receptor L-domain"/>
    <property type="match status" value="1"/>
</dbReference>
<feature type="domain" description="Receptor L-domain" evidence="13">
    <location>
        <begin position="398"/>
        <end position="451"/>
    </location>
</feature>
<dbReference type="InterPro" id="IPR036941">
    <property type="entry name" value="Rcpt_L-dom_sf"/>
</dbReference>
<organism evidence="15 16">
    <name type="scientific">Maribacter spongiicola</name>
    <dbReference type="NCBI Taxonomy" id="1206753"/>
    <lineage>
        <taxon>Bacteria</taxon>
        <taxon>Pseudomonadati</taxon>
        <taxon>Bacteroidota</taxon>
        <taxon>Flavobacteriia</taxon>
        <taxon>Flavobacteriales</taxon>
        <taxon>Flavobacteriaceae</taxon>
        <taxon>Maribacter</taxon>
    </lineage>
</organism>
<keyword evidence="8" id="KW-0969">Cilium</keyword>
<evidence type="ECO:0000259" key="14">
    <source>
        <dbReference type="Pfam" id="PF22544"/>
    </source>
</evidence>
<keyword evidence="7 12" id="KW-0732">Signal</keyword>
<dbReference type="InterPro" id="IPR053879">
    <property type="entry name" value="HYDIN_VesB_CFA65-like_Ig"/>
</dbReference>